<sequence length="507" mass="53900">MSLPFLEGLSAFLSSPSAVIVAIIGSVAGILVGAVPGLSGTTAVALLLPFSFYLDPLIALILMYTISKSSDFGGSIPGILFNTPGTPSAAATMIEGHALARKGYPVKALRAATAASATGDFFSECLLIFGAAYLAVYAVKIGPPELVTIYIMAFVVISSIIGTSMLKGIISTLFGITLALVGFDPISGNLRMTFDQLPLMDGLPLVPALIGIFVVGEVFHRFDVKDFGATSHKDESTRKEGVSKPDDGFGLWDYIRVLPTIIRSMFIGASVGMFPGIGASVASFLSFGEARRQAKPDDEWGNGEVKGVAASEAANNATSGANLIPLLTLGIPGSTQAALLAGAMLIHGITVGPQVFTEDSLLIYALFSAGLFCIVTYFIVGFWFSPMIGRIILAVPARITYSLILMISVSSAYVLHSSLFDVWIMVVFGIIGYLFRRYDYNIPAFMIALLLGGGMERAVRQTMLLDNDGLWIIVQRPISLTILILTAIMVVMRVRKALITPPVIEDE</sequence>
<feature type="transmembrane region" description="Helical" evidence="1">
    <location>
        <begin position="199"/>
        <end position="219"/>
    </location>
</feature>
<dbReference type="PANTHER" id="PTHR35342">
    <property type="entry name" value="TRICARBOXYLIC TRANSPORT PROTEIN"/>
    <property type="match status" value="1"/>
</dbReference>
<dbReference type="AlphaFoldDB" id="A0A0N7M1S6"/>
<evidence type="ECO:0000259" key="2">
    <source>
        <dbReference type="Pfam" id="PF01970"/>
    </source>
</evidence>
<keyword evidence="1" id="KW-0472">Membrane</keyword>
<feature type="transmembrane region" description="Helical" evidence="1">
    <location>
        <begin position="12"/>
        <end position="32"/>
    </location>
</feature>
<feature type="transmembrane region" description="Helical" evidence="1">
    <location>
        <begin position="362"/>
        <end position="384"/>
    </location>
</feature>
<dbReference type="Pfam" id="PF01970">
    <property type="entry name" value="TctA"/>
    <property type="match status" value="1"/>
</dbReference>
<dbReference type="EMBL" id="CYSF01000006">
    <property type="protein sequence ID" value="CUH84131.1"/>
    <property type="molecule type" value="Genomic_DNA"/>
</dbReference>
<proteinExistence type="predicted"/>
<feature type="domain" description="DUF112" evidence="2">
    <location>
        <begin position="20"/>
        <end position="447"/>
    </location>
</feature>
<evidence type="ECO:0000313" key="4">
    <source>
        <dbReference type="Proteomes" id="UP000051681"/>
    </source>
</evidence>
<feature type="transmembrane region" description="Helical" evidence="1">
    <location>
        <begin position="415"/>
        <end position="435"/>
    </location>
</feature>
<protein>
    <submittedName>
        <fullName evidence="3">Tripartite tricarboxylate transporter TctA family protein</fullName>
    </submittedName>
</protein>
<reference evidence="3 4" key="1">
    <citation type="submission" date="2015-09" db="EMBL/GenBank/DDBJ databases">
        <authorList>
            <consortium name="Swine Surveillance"/>
        </authorList>
    </citation>
    <scope>NUCLEOTIDE SEQUENCE [LARGE SCALE GENOMIC DNA]</scope>
    <source>
        <strain evidence="3 4">CECT 8383</strain>
    </source>
</reference>
<dbReference type="STRING" id="340021.TM5383_01336"/>
<dbReference type="PANTHER" id="PTHR35342:SF5">
    <property type="entry name" value="TRICARBOXYLIC TRANSPORT PROTEIN"/>
    <property type="match status" value="1"/>
</dbReference>
<feature type="transmembrane region" description="Helical" evidence="1">
    <location>
        <begin position="391"/>
        <end position="409"/>
    </location>
</feature>
<accession>A0A0N7M1S6</accession>
<evidence type="ECO:0000313" key="3">
    <source>
        <dbReference type="EMBL" id="CUH84131.1"/>
    </source>
</evidence>
<feature type="transmembrane region" description="Helical" evidence="1">
    <location>
        <begin position="169"/>
        <end position="187"/>
    </location>
</feature>
<keyword evidence="1" id="KW-1133">Transmembrane helix</keyword>
<feature type="transmembrane region" description="Helical" evidence="1">
    <location>
        <begin position="261"/>
        <end position="285"/>
    </location>
</feature>
<dbReference type="RefSeq" id="WP_058318215.1">
    <property type="nucleotide sequence ID" value="NZ_CYSF01000006.1"/>
</dbReference>
<feature type="transmembrane region" description="Helical" evidence="1">
    <location>
        <begin position="44"/>
        <end position="66"/>
    </location>
</feature>
<dbReference type="Proteomes" id="UP000051681">
    <property type="component" value="Unassembled WGS sequence"/>
</dbReference>
<name>A0A0N7M1S6_9RHOB</name>
<feature type="transmembrane region" description="Helical" evidence="1">
    <location>
        <begin position="442"/>
        <end position="459"/>
    </location>
</feature>
<keyword evidence="1" id="KW-0812">Transmembrane</keyword>
<dbReference type="InterPro" id="IPR002823">
    <property type="entry name" value="DUF112_TM"/>
</dbReference>
<keyword evidence="4" id="KW-1185">Reference proteome</keyword>
<evidence type="ECO:0000256" key="1">
    <source>
        <dbReference type="SAM" id="Phobius"/>
    </source>
</evidence>
<feature type="transmembrane region" description="Helical" evidence="1">
    <location>
        <begin position="121"/>
        <end position="139"/>
    </location>
</feature>
<feature type="transmembrane region" description="Helical" evidence="1">
    <location>
        <begin position="471"/>
        <end position="492"/>
    </location>
</feature>
<organism evidence="3 4">
    <name type="scientific">Thalassovita mediterranea</name>
    <dbReference type="NCBI Taxonomy" id="340021"/>
    <lineage>
        <taxon>Bacteria</taxon>
        <taxon>Pseudomonadati</taxon>
        <taxon>Pseudomonadota</taxon>
        <taxon>Alphaproteobacteria</taxon>
        <taxon>Rhodobacterales</taxon>
        <taxon>Roseobacteraceae</taxon>
        <taxon>Thalassovita</taxon>
    </lineage>
</organism>
<gene>
    <name evidence="3" type="ORF">TM5383_01336</name>
</gene>
<dbReference type="OrthoDB" id="9791872at2"/>
<feature type="transmembrane region" description="Helical" evidence="1">
    <location>
        <begin position="146"/>
        <end position="163"/>
    </location>
</feature>